<keyword evidence="2" id="KW-1185">Reference proteome</keyword>
<proteinExistence type="predicted"/>
<gene>
    <name evidence="1" type="ORF">Naga_100003g146</name>
</gene>
<dbReference type="Proteomes" id="UP000019335">
    <property type="component" value="Chromosome 1"/>
</dbReference>
<dbReference type="EMBL" id="AZIL01000038">
    <property type="protein sequence ID" value="EWM30242.1"/>
    <property type="molecule type" value="Genomic_DNA"/>
</dbReference>
<accession>W7TVT0</accession>
<reference evidence="1 2" key="1">
    <citation type="journal article" date="2014" name="Mol. Plant">
        <title>Chromosome Scale Genome Assembly and Transcriptome Profiling of Nannochloropsis gaditana in Nitrogen Depletion.</title>
        <authorList>
            <person name="Corteggiani Carpinelli E."/>
            <person name="Telatin A."/>
            <person name="Vitulo N."/>
            <person name="Forcato C."/>
            <person name="D'Angelo M."/>
            <person name="Schiavon R."/>
            <person name="Vezzi A."/>
            <person name="Giacometti G.M."/>
            <person name="Morosinotto T."/>
            <person name="Valle G."/>
        </authorList>
    </citation>
    <scope>NUCLEOTIDE SEQUENCE [LARGE SCALE GENOMIC DNA]</scope>
    <source>
        <strain evidence="1 2">B-31</strain>
    </source>
</reference>
<dbReference type="AlphaFoldDB" id="W7TVT0"/>
<name>W7TVT0_9STRA</name>
<evidence type="ECO:0000313" key="2">
    <source>
        <dbReference type="Proteomes" id="UP000019335"/>
    </source>
</evidence>
<comment type="caution">
    <text evidence="1">The sequence shown here is derived from an EMBL/GenBank/DDBJ whole genome shotgun (WGS) entry which is preliminary data.</text>
</comment>
<protein>
    <submittedName>
        <fullName evidence="1">Uncharacterized protein</fullName>
    </submittedName>
</protein>
<organism evidence="1 2">
    <name type="scientific">Nannochloropsis gaditana</name>
    <dbReference type="NCBI Taxonomy" id="72520"/>
    <lineage>
        <taxon>Eukaryota</taxon>
        <taxon>Sar</taxon>
        <taxon>Stramenopiles</taxon>
        <taxon>Ochrophyta</taxon>
        <taxon>Eustigmatophyceae</taxon>
        <taxon>Eustigmatales</taxon>
        <taxon>Monodopsidaceae</taxon>
        <taxon>Nannochloropsis</taxon>
    </lineage>
</organism>
<evidence type="ECO:0000313" key="1">
    <source>
        <dbReference type="EMBL" id="EWM30242.1"/>
    </source>
</evidence>
<sequence>MLSSAAFRSPSGMWGLQMCAPEALCVCRRMNRRRETHGPCQRSRGTPECIRDLLPGKAQLTMGSIKLQEMKGRDRKWRTTAHYAIRQLVLHLESSVIRSQLLFAPRGRRNPCGISRKARRSLGKEVLAHFVRWFQDLANREDSRIKPCMVVDPVLPGSKAIEGVRKGHNFRKGNAPLSEEYRTAARGNTGCWS</sequence>